<organism evidence="3 4">
    <name type="scientific">Natrarchaeobaculum aegyptiacum</name>
    <dbReference type="NCBI Taxonomy" id="745377"/>
    <lineage>
        <taxon>Archaea</taxon>
        <taxon>Methanobacteriati</taxon>
        <taxon>Methanobacteriota</taxon>
        <taxon>Stenosarchaea group</taxon>
        <taxon>Halobacteria</taxon>
        <taxon>Halobacteriales</taxon>
        <taxon>Natrialbaceae</taxon>
        <taxon>Natrarchaeobaculum</taxon>
    </lineage>
</organism>
<dbReference type="InterPro" id="IPR036663">
    <property type="entry name" value="Fumarylacetoacetase_C_sf"/>
</dbReference>
<proteinExistence type="predicted"/>
<evidence type="ECO:0000313" key="3">
    <source>
        <dbReference type="EMBL" id="ARS91861.1"/>
    </source>
</evidence>
<dbReference type="GeneID" id="32895211"/>
<dbReference type="InterPro" id="IPR050772">
    <property type="entry name" value="Hydratase-Decarb/MhpD_sf"/>
</dbReference>
<name>A0A2Z2HXA2_9EURY</name>
<evidence type="ECO:0000256" key="1">
    <source>
        <dbReference type="ARBA" id="ARBA00023239"/>
    </source>
</evidence>
<dbReference type="GO" id="GO:0005737">
    <property type="term" value="C:cytoplasm"/>
    <property type="evidence" value="ECO:0007669"/>
    <property type="project" value="TreeGrafter"/>
</dbReference>
<gene>
    <name evidence="3" type="ORF">B1756_14010</name>
</gene>
<dbReference type="KEGG" id="naj:B1756_14010"/>
<feature type="domain" description="Fumarylacetoacetase-like C-terminal" evidence="2">
    <location>
        <begin position="100"/>
        <end position="256"/>
    </location>
</feature>
<protein>
    <submittedName>
        <fullName evidence="3">2-oxopent-4-enoate hydratase</fullName>
    </submittedName>
</protein>
<reference evidence="4" key="1">
    <citation type="submission" date="2017-02" db="EMBL/GenBank/DDBJ databases">
        <title>Natronthermophilus aegyptiacus gen. nov.,sp. nov., an aerobic, extremely halophilic alkalithermophilic archaeon isolated from the athalassohaline Wadi An Natrun, Egypt.</title>
        <authorList>
            <person name="Zhao B."/>
        </authorList>
    </citation>
    <scope>NUCLEOTIDE SEQUENCE [LARGE SCALE GENOMIC DNA]</scope>
    <source>
        <strain evidence="4">JW/NM-HA 15</strain>
    </source>
</reference>
<dbReference type="SUPFAM" id="SSF56529">
    <property type="entry name" value="FAH"/>
    <property type="match status" value="1"/>
</dbReference>
<keyword evidence="1" id="KW-0456">Lyase</keyword>
<keyword evidence="4" id="KW-1185">Reference proteome</keyword>
<sequence>MSLPEDTLDEFAETLYNAQVNSDPVPPISDEEELTTADAYDVQAGVVDRLLGDDGAIAGHKLGLVSEAKQEQLGIDEPIFGYVPDDTVLEGPMIPTEELIAPRLEAEIGLILGEDLEPPVSPTDVLAATRAVVPVVEILESRFQGWTIPSAQDVIADQTSAGRVFVGESLRDVTDVDLAMESVVISVNGEVEETGVGADIMGHPARAVAWLANRLEDRDDRLEAGELVMTGGINAAIDIEPGDVYHVKFGSIGDIELRAE</sequence>
<dbReference type="InterPro" id="IPR011234">
    <property type="entry name" value="Fumarylacetoacetase-like_C"/>
</dbReference>
<dbReference type="PANTHER" id="PTHR30143:SF0">
    <property type="entry name" value="2-KETO-4-PENTENOATE HYDRATASE"/>
    <property type="match status" value="1"/>
</dbReference>
<dbReference type="Gene3D" id="3.90.850.10">
    <property type="entry name" value="Fumarylacetoacetase-like, C-terminal domain"/>
    <property type="match status" value="1"/>
</dbReference>
<dbReference type="RefSeq" id="WP_086890200.1">
    <property type="nucleotide sequence ID" value="NZ_CP019893.1"/>
</dbReference>
<dbReference type="OrthoDB" id="257434at2157"/>
<evidence type="ECO:0000313" key="4">
    <source>
        <dbReference type="Proteomes" id="UP000250088"/>
    </source>
</evidence>
<dbReference type="EMBL" id="CP019893">
    <property type="protein sequence ID" value="ARS91861.1"/>
    <property type="molecule type" value="Genomic_DNA"/>
</dbReference>
<dbReference type="Proteomes" id="UP000250088">
    <property type="component" value="Chromosome"/>
</dbReference>
<dbReference type="GO" id="GO:0008684">
    <property type="term" value="F:2-oxopent-4-enoate hydratase activity"/>
    <property type="evidence" value="ECO:0007669"/>
    <property type="project" value="TreeGrafter"/>
</dbReference>
<dbReference type="Pfam" id="PF01557">
    <property type="entry name" value="FAA_hydrolase"/>
    <property type="match status" value="1"/>
</dbReference>
<dbReference type="AlphaFoldDB" id="A0A2Z2HXA2"/>
<evidence type="ECO:0000259" key="2">
    <source>
        <dbReference type="Pfam" id="PF01557"/>
    </source>
</evidence>
<dbReference type="PANTHER" id="PTHR30143">
    <property type="entry name" value="ACID HYDRATASE"/>
    <property type="match status" value="1"/>
</dbReference>
<accession>A0A2Z2HXA2</accession>